<proteinExistence type="predicted"/>
<dbReference type="Proteomes" id="UP000467700">
    <property type="component" value="Unassembled WGS sequence"/>
</dbReference>
<dbReference type="AlphaFoldDB" id="A0A8S0W5H5"/>
<dbReference type="EMBL" id="CACVBS010000039">
    <property type="protein sequence ID" value="CAA7263414.1"/>
    <property type="molecule type" value="Genomic_DNA"/>
</dbReference>
<reference evidence="2 3" key="1">
    <citation type="submission" date="2020-01" db="EMBL/GenBank/DDBJ databases">
        <authorList>
            <person name="Gupta K D."/>
        </authorList>
    </citation>
    <scope>NUCLEOTIDE SEQUENCE [LARGE SCALE GENOMIC DNA]</scope>
</reference>
<protein>
    <submittedName>
        <fullName evidence="2">Uncharacterized protein</fullName>
    </submittedName>
</protein>
<evidence type="ECO:0000256" key="1">
    <source>
        <dbReference type="SAM" id="MobiDB-lite"/>
    </source>
</evidence>
<sequence>MGRYLVDESDFILNDISRSRNWPIFTTSGPEWQPPPSSHHLPVSSVQQVQALLQGNSRELRWIGRRSMKGPERRGLGSGMKATTTPYNPPLVTLILVPVDTFTNS</sequence>
<gene>
    <name evidence="2" type="ORF">AAE3_LOCUS5675</name>
</gene>
<evidence type="ECO:0000313" key="3">
    <source>
        <dbReference type="Proteomes" id="UP000467700"/>
    </source>
</evidence>
<accession>A0A8S0W5H5</accession>
<evidence type="ECO:0000313" key="2">
    <source>
        <dbReference type="EMBL" id="CAA7263414.1"/>
    </source>
</evidence>
<name>A0A8S0W5H5_CYCAE</name>
<keyword evidence="3" id="KW-1185">Reference proteome</keyword>
<organism evidence="2 3">
    <name type="scientific">Cyclocybe aegerita</name>
    <name type="common">Black poplar mushroom</name>
    <name type="synonym">Agrocybe aegerita</name>
    <dbReference type="NCBI Taxonomy" id="1973307"/>
    <lineage>
        <taxon>Eukaryota</taxon>
        <taxon>Fungi</taxon>
        <taxon>Dikarya</taxon>
        <taxon>Basidiomycota</taxon>
        <taxon>Agaricomycotina</taxon>
        <taxon>Agaricomycetes</taxon>
        <taxon>Agaricomycetidae</taxon>
        <taxon>Agaricales</taxon>
        <taxon>Agaricineae</taxon>
        <taxon>Bolbitiaceae</taxon>
        <taxon>Cyclocybe</taxon>
    </lineage>
</organism>
<feature type="region of interest" description="Disordered" evidence="1">
    <location>
        <begin position="65"/>
        <end position="84"/>
    </location>
</feature>
<comment type="caution">
    <text evidence="2">The sequence shown here is derived from an EMBL/GenBank/DDBJ whole genome shotgun (WGS) entry which is preliminary data.</text>
</comment>